<organism evidence="2 3">
    <name type="scientific">Macrococcoides canis</name>
    <dbReference type="NCBI Taxonomy" id="1855823"/>
    <lineage>
        <taxon>Bacteria</taxon>
        <taxon>Bacillati</taxon>
        <taxon>Bacillota</taxon>
        <taxon>Bacilli</taxon>
        <taxon>Bacillales</taxon>
        <taxon>Staphylococcaceae</taxon>
        <taxon>Macrococcoides</taxon>
    </lineage>
</organism>
<accession>A0A1W7A9T2</accession>
<keyword evidence="1" id="KW-0812">Transmembrane</keyword>
<dbReference type="GeneID" id="35294657"/>
<feature type="transmembrane region" description="Helical" evidence="1">
    <location>
        <begin position="95"/>
        <end position="114"/>
    </location>
</feature>
<dbReference type="RefSeq" id="WP_086041852.1">
    <property type="nucleotide sequence ID" value="NZ_CBCRZA010000013.1"/>
</dbReference>
<dbReference type="EMBL" id="CP021059">
    <property type="protein sequence ID" value="ARQ06166.1"/>
    <property type="molecule type" value="Genomic_DNA"/>
</dbReference>
<gene>
    <name evidence="2" type="ORF">MCCS_05150</name>
</gene>
<proteinExistence type="predicted"/>
<keyword evidence="1" id="KW-0472">Membrane</keyword>
<dbReference type="OrthoDB" id="9895208at2"/>
<dbReference type="STRING" id="1855823.MCCS_05150"/>
<feature type="transmembrane region" description="Helical" evidence="1">
    <location>
        <begin position="34"/>
        <end position="52"/>
    </location>
</feature>
<dbReference type="Proteomes" id="UP000194154">
    <property type="component" value="Chromosome"/>
</dbReference>
<dbReference type="AlphaFoldDB" id="A0A1W7A9T2"/>
<feature type="transmembrane region" description="Helical" evidence="1">
    <location>
        <begin position="5"/>
        <end position="22"/>
    </location>
</feature>
<protein>
    <submittedName>
        <fullName evidence="2">Uncharacterized protein</fullName>
    </submittedName>
</protein>
<evidence type="ECO:0000313" key="2">
    <source>
        <dbReference type="EMBL" id="ARQ06166.1"/>
    </source>
</evidence>
<keyword evidence="3" id="KW-1185">Reference proteome</keyword>
<sequence>MNRKPFFYIMIFFLTFIFANVIRNITSGEPLENYLIYALVGLFILASIISDFIKIFMDGTSRTLSIGSMITALIYAIIIGLSIKGLTISHESFDRAIYIAYIIFSAILLVLTLYMDNVRKRSDKVERK</sequence>
<dbReference type="KEGG" id="mcak:MCCS_05150"/>
<keyword evidence="1" id="KW-1133">Transmembrane helix</keyword>
<evidence type="ECO:0000256" key="1">
    <source>
        <dbReference type="SAM" id="Phobius"/>
    </source>
</evidence>
<feature type="transmembrane region" description="Helical" evidence="1">
    <location>
        <begin position="64"/>
        <end position="83"/>
    </location>
</feature>
<evidence type="ECO:0000313" key="3">
    <source>
        <dbReference type="Proteomes" id="UP000194154"/>
    </source>
</evidence>
<reference evidence="2 3" key="1">
    <citation type="journal article" date="2017" name="Int. J. Syst. Evol. Microbiol.">
        <title>Macrococcus canis sp. nov., a skin bacterium associated with infections in dogs.</title>
        <authorList>
            <person name="Gobeli Brawand S."/>
            <person name="Cotting K."/>
            <person name="Gomez-Sanz E."/>
            <person name="Collaud A."/>
            <person name="Thomann A."/>
            <person name="Brodard I."/>
            <person name="Rodriguez-Campos S."/>
            <person name="Strauss C."/>
            <person name="Perreten V."/>
        </authorList>
    </citation>
    <scope>NUCLEOTIDE SEQUENCE [LARGE SCALE GENOMIC DNA]</scope>
    <source>
        <strain evidence="2 3">KM45013</strain>
    </source>
</reference>
<name>A0A1W7A9T2_9STAP</name>